<dbReference type="SMART" id="SM00829">
    <property type="entry name" value="PKS_ER"/>
    <property type="match status" value="1"/>
</dbReference>
<name>A0A4R2R0Y5_9PSEU</name>
<gene>
    <name evidence="4" type="ORF">EV191_10183</name>
</gene>
<dbReference type="Pfam" id="PF00107">
    <property type="entry name" value="ADH_zinc_N"/>
    <property type="match status" value="1"/>
</dbReference>
<dbReference type="EMBL" id="SLXQ01000001">
    <property type="protein sequence ID" value="TCP56143.1"/>
    <property type="molecule type" value="Genomic_DNA"/>
</dbReference>
<keyword evidence="5" id="KW-1185">Reference proteome</keyword>
<evidence type="ECO:0000259" key="3">
    <source>
        <dbReference type="SMART" id="SM00829"/>
    </source>
</evidence>
<feature type="domain" description="Enoyl reductase (ER)" evidence="3">
    <location>
        <begin position="8"/>
        <end position="318"/>
    </location>
</feature>
<dbReference type="GO" id="GO:0016651">
    <property type="term" value="F:oxidoreductase activity, acting on NAD(P)H"/>
    <property type="evidence" value="ECO:0007669"/>
    <property type="project" value="TreeGrafter"/>
</dbReference>
<dbReference type="SUPFAM" id="SSF51735">
    <property type="entry name" value="NAD(P)-binding Rossmann-fold domains"/>
    <property type="match status" value="1"/>
</dbReference>
<evidence type="ECO:0000256" key="1">
    <source>
        <dbReference type="ARBA" id="ARBA00022857"/>
    </source>
</evidence>
<dbReference type="InterPro" id="IPR020843">
    <property type="entry name" value="ER"/>
</dbReference>
<sequence length="323" mass="34007">MRALICGGNPATWRLTEVPEPAFGPADVLVDVVAAGLNRADLLMRTGGYLPTSDDWDVPVNRVGFEMAGRVRAAGPEVVALRPGDRVMAQTGGACADVVAVDHRLTLPVPEHLSWPQAAGLPSALLTEFDALRNVATLAPNENVLITGASSGVGLVGIQLARVFGASSIVGTTRSTAKASLLRSLGATAVLDTRTRTCAPAEAMDVVLDHVGGPGLAELLRYTAYRARIVQIGRLAGEQATIDLELLAAKRLQLLGTTFRGRQAQELHELVARIRQDLPMLTAEHGVRAVVESTFDITEAEQAAARLAAPDLAGKVVLRLTGQ</sequence>
<dbReference type="Proteomes" id="UP000294911">
    <property type="component" value="Unassembled WGS sequence"/>
</dbReference>
<accession>A0A4R2R0Y5</accession>
<dbReference type="RefSeq" id="WP_132874793.1">
    <property type="nucleotide sequence ID" value="NZ_SLXQ01000001.1"/>
</dbReference>
<dbReference type="SUPFAM" id="SSF50129">
    <property type="entry name" value="GroES-like"/>
    <property type="match status" value="1"/>
</dbReference>
<comment type="caution">
    <text evidence="4">The sequence shown here is derived from an EMBL/GenBank/DDBJ whole genome shotgun (WGS) entry which is preliminary data.</text>
</comment>
<dbReference type="InterPro" id="IPR013149">
    <property type="entry name" value="ADH-like_C"/>
</dbReference>
<dbReference type="Gene3D" id="3.40.50.720">
    <property type="entry name" value="NAD(P)-binding Rossmann-like Domain"/>
    <property type="match status" value="1"/>
</dbReference>
<dbReference type="InterPro" id="IPR036291">
    <property type="entry name" value="NAD(P)-bd_dom_sf"/>
</dbReference>
<dbReference type="PANTHER" id="PTHR48106:SF18">
    <property type="entry name" value="QUINONE OXIDOREDUCTASE PIG3"/>
    <property type="match status" value="1"/>
</dbReference>
<evidence type="ECO:0000313" key="4">
    <source>
        <dbReference type="EMBL" id="TCP56143.1"/>
    </source>
</evidence>
<proteinExistence type="predicted"/>
<dbReference type="AlphaFoldDB" id="A0A4R2R0Y5"/>
<keyword evidence="2" id="KW-0560">Oxidoreductase</keyword>
<reference evidence="4 5" key="1">
    <citation type="submission" date="2019-03" db="EMBL/GenBank/DDBJ databases">
        <title>Genomic Encyclopedia of Type Strains, Phase IV (KMG-IV): sequencing the most valuable type-strain genomes for metagenomic binning, comparative biology and taxonomic classification.</title>
        <authorList>
            <person name="Goeker M."/>
        </authorList>
    </citation>
    <scope>NUCLEOTIDE SEQUENCE [LARGE SCALE GENOMIC DNA]</scope>
    <source>
        <strain evidence="4 5">DSM 45765</strain>
    </source>
</reference>
<dbReference type="PANTHER" id="PTHR48106">
    <property type="entry name" value="QUINONE OXIDOREDUCTASE PIG3-RELATED"/>
    <property type="match status" value="1"/>
</dbReference>
<keyword evidence="1" id="KW-0521">NADP</keyword>
<dbReference type="Gene3D" id="3.90.180.10">
    <property type="entry name" value="Medium-chain alcohol dehydrogenases, catalytic domain"/>
    <property type="match status" value="1"/>
</dbReference>
<dbReference type="OrthoDB" id="3813297at2"/>
<organism evidence="4 5">
    <name type="scientific">Tamaricihabitans halophyticus</name>
    <dbReference type="NCBI Taxonomy" id="1262583"/>
    <lineage>
        <taxon>Bacteria</taxon>
        <taxon>Bacillati</taxon>
        <taxon>Actinomycetota</taxon>
        <taxon>Actinomycetes</taxon>
        <taxon>Pseudonocardiales</taxon>
        <taxon>Pseudonocardiaceae</taxon>
        <taxon>Tamaricihabitans</taxon>
    </lineage>
</organism>
<evidence type="ECO:0000313" key="5">
    <source>
        <dbReference type="Proteomes" id="UP000294911"/>
    </source>
</evidence>
<evidence type="ECO:0000256" key="2">
    <source>
        <dbReference type="ARBA" id="ARBA00023002"/>
    </source>
</evidence>
<dbReference type="InterPro" id="IPR013154">
    <property type="entry name" value="ADH-like_N"/>
</dbReference>
<dbReference type="Pfam" id="PF08240">
    <property type="entry name" value="ADH_N"/>
    <property type="match status" value="1"/>
</dbReference>
<protein>
    <submittedName>
        <fullName evidence="4">NADPH:quinone reductase-like Zn-dependent oxidoreductase</fullName>
    </submittedName>
</protein>
<dbReference type="GO" id="GO:0070402">
    <property type="term" value="F:NADPH binding"/>
    <property type="evidence" value="ECO:0007669"/>
    <property type="project" value="TreeGrafter"/>
</dbReference>
<dbReference type="InterPro" id="IPR011032">
    <property type="entry name" value="GroES-like_sf"/>
</dbReference>